<feature type="domain" description="HTH CENPB-type" evidence="6">
    <location>
        <begin position="61"/>
        <end position="132"/>
    </location>
</feature>
<dbReference type="PANTHER" id="PTHR19303">
    <property type="entry name" value="TRANSPOSON"/>
    <property type="match status" value="1"/>
</dbReference>
<keyword evidence="3 4" id="KW-0539">Nucleus</keyword>
<dbReference type="InterPro" id="IPR007889">
    <property type="entry name" value="HTH_Psq"/>
</dbReference>
<evidence type="ECO:0000256" key="3">
    <source>
        <dbReference type="ARBA" id="ARBA00023242"/>
    </source>
</evidence>
<evidence type="ECO:0000313" key="7">
    <source>
        <dbReference type="Proteomes" id="UP000301870"/>
    </source>
</evidence>
<evidence type="ECO:0000259" key="6">
    <source>
        <dbReference type="PROSITE" id="PS51253"/>
    </source>
</evidence>
<dbReference type="Pfam" id="PF03184">
    <property type="entry name" value="DDE_1"/>
    <property type="match status" value="1"/>
</dbReference>
<dbReference type="AlphaFoldDB" id="A0A9J7EGC6"/>
<dbReference type="GeneID" id="111357168"/>
<dbReference type="InterPro" id="IPR004875">
    <property type="entry name" value="DDE_SF_endonuclease_dom"/>
</dbReference>
<dbReference type="Proteomes" id="UP000301870">
    <property type="component" value="Chromosome 24"/>
</dbReference>
<evidence type="ECO:0000313" key="8">
    <source>
        <dbReference type="RefSeq" id="XP_022823926.1"/>
    </source>
</evidence>
<dbReference type="InterPro" id="IPR036397">
    <property type="entry name" value="RNaseH_sf"/>
</dbReference>
<organism evidence="7 9">
    <name type="scientific">Spodoptera litura</name>
    <name type="common">Asian cotton leafworm</name>
    <dbReference type="NCBI Taxonomy" id="69820"/>
    <lineage>
        <taxon>Eukaryota</taxon>
        <taxon>Metazoa</taxon>
        <taxon>Ecdysozoa</taxon>
        <taxon>Arthropoda</taxon>
        <taxon>Hexapoda</taxon>
        <taxon>Insecta</taxon>
        <taxon>Pterygota</taxon>
        <taxon>Neoptera</taxon>
        <taxon>Endopterygota</taxon>
        <taxon>Lepidoptera</taxon>
        <taxon>Glossata</taxon>
        <taxon>Ditrysia</taxon>
        <taxon>Noctuoidea</taxon>
        <taxon>Noctuidae</taxon>
        <taxon>Amphipyrinae</taxon>
        <taxon>Spodoptera</taxon>
    </lineage>
</organism>
<dbReference type="PROSITE" id="PS51253">
    <property type="entry name" value="HTH_CENPB"/>
    <property type="match status" value="1"/>
</dbReference>
<dbReference type="Proteomes" id="UP000301870">
    <property type="component" value="Chromosome 18"/>
</dbReference>
<dbReference type="RefSeq" id="XP_022823926.1">
    <property type="nucleotide sequence ID" value="XM_022968158.1"/>
</dbReference>
<sequence length="512" mass="58151">MASIKRKSFSVEEKSVIIQRLEAGESNATIAKEFGVNHSTISTIKKNKHKIEPLFNANVLKPKRVRLSSQEQVDSALLQWFKLQRNRGIPVNGPMLQQKATFFAKELKILNFDCSASWINRFKKRHNIVAGKIAGESLSVEQSDVTEWLSKVWPNLRKKFSDDEIFNADETGLFFKLTPDKTLKFRGEKCSGGKLSKDRITVMVAANMSGTIKKKLLIIGKSKNPRCFKNVRSLPVDYESNHKAWMTSDIFIKWVRDWDRELTKKNKKILLLVDNCPAHPQISDLRSITLFFLPPNTTSVLQPMDQGIIRVLKSNFRKNLVLKIIANLDANENTSSAKHPKITILDAILMIYDAWNKLTSATIFNCYRHAGFVQDSLSVVSASDDDDDLPLSIWARALDKGLPMGNEELEQYSAIDDDLATCEEPTDENILQSVIDNGQDSDDNDDDGLEENCTTPTLSEALKAAEVLNVFVHSNFEDDNMKKMMSCLHNRIRTSYYRNKSQKQSKITDFLH</sequence>
<proteinExistence type="predicted"/>
<feature type="domain" description="HTH psq-type" evidence="5">
    <location>
        <begin position="1"/>
        <end position="51"/>
    </location>
</feature>
<dbReference type="OrthoDB" id="125347at2759"/>
<evidence type="ECO:0000259" key="5">
    <source>
        <dbReference type="PROSITE" id="PS50960"/>
    </source>
</evidence>
<dbReference type="Gene3D" id="3.30.420.10">
    <property type="entry name" value="Ribonuclease H-like superfamily/Ribonuclease H"/>
    <property type="match status" value="1"/>
</dbReference>
<evidence type="ECO:0000256" key="2">
    <source>
        <dbReference type="ARBA" id="ARBA00023125"/>
    </source>
</evidence>
<dbReference type="GO" id="GO:0005634">
    <property type="term" value="C:nucleus"/>
    <property type="evidence" value="ECO:0007669"/>
    <property type="project" value="UniProtKB-SubCell"/>
</dbReference>
<dbReference type="Gene3D" id="1.10.10.60">
    <property type="entry name" value="Homeodomain-like"/>
    <property type="match status" value="2"/>
</dbReference>
<dbReference type="InterPro" id="IPR006600">
    <property type="entry name" value="HTH_CenpB_DNA-bd_dom"/>
</dbReference>
<reference evidence="8 9" key="1">
    <citation type="submission" date="2025-04" db="UniProtKB">
        <authorList>
            <consortium name="RefSeq"/>
        </authorList>
    </citation>
    <scope>IDENTIFICATION</scope>
    <source>
        <strain evidence="8 9">Ishihara</strain>
        <tissue evidence="8 9">Whole body</tissue>
    </source>
</reference>
<evidence type="ECO:0000256" key="1">
    <source>
        <dbReference type="ARBA" id="ARBA00004123"/>
    </source>
</evidence>
<gene>
    <name evidence="9" type="primary">LOC111357168</name>
    <name evidence="8" type="synonym">LOC111354612</name>
</gene>
<protein>
    <submittedName>
        <fullName evidence="8 9">Tigger transposable element-derived protein 4-like</fullName>
    </submittedName>
</protein>
<dbReference type="InterPro" id="IPR009057">
    <property type="entry name" value="Homeodomain-like_sf"/>
</dbReference>
<dbReference type="GO" id="GO:0003677">
    <property type="term" value="F:DNA binding"/>
    <property type="evidence" value="ECO:0007669"/>
    <property type="project" value="UniProtKB-UniRule"/>
</dbReference>
<dbReference type="Pfam" id="PF03221">
    <property type="entry name" value="HTH_Tnp_Tc5"/>
    <property type="match status" value="1"/>
</dbReference>
<evidence type="ECO:0000313" key="9">
    <source>
        <dbReference type="RefSeq" id="XP_022827522.1"/>
    </source>
</evidence>
<feature type="DNA-binding region" description="H-T-H motif" evidence="4">
    <location>
        <begin position="27"/>
        <end position="47"/>
    </location>
</feature>
<dbReference type="SMART" id="SM00674">
    <property type="entry name" value="CENPB"/>
    <property type="match status" value="1"/>
</dbReference>
<keyword evidence="7" id="KW-1185">Reference proteome</keyword>
<dbReference type="InterPro" id="IPR050863">
    <property type="entry name" value="CenT-Element_Derived"/>
</dbReference>
<comment type="subcellular location">
    <subcellularLocation>
        <location evidence="1 4">Nucleus</location>
    </subcellularLocation>
</comment>
<accession>A0A9J7EGC6</accession>
<dbReference type="PANTHER" id="PTHR19303:SF73">
    <property type="entry name" value="PROTEIN PDC2"/>
    <property type="match status" value="1"/>
</dbReference>
<keyword evidence="2 4" id="KW-0238">DNA-binding</keyword>
<evidence type="ECO:0000256" key="4">
    <source>
        <dbReference type="PROSITE-ProRule" id="PRU00320"/>
    </source>
</evidence>
<dbReference type="SUPFAM" id="SSF46689">
    <property type="entry name" value="Homeodomain-like"/>
    <property type="match status" value="2"/>
</dbReference>
<dbReference type="Pfam" id="PF04218">
    <property type="entry name" value="CENP-B_N"/>
    <property type="match status" value="1"/>
</dbReference>
<dbReference type="PROSITE" id="PS50960">
    <property type="entry name" value="HTH_PSQ"/>
    <property type="match status" value="1"/>
</dbReference>
<dbReference type="RefSeq" id="XP_022827522.1">
    <property type="nucleotide sequence ID" value="XM_022971754.1"/>
</dbReference>
<dbReference type="KEGG" id="sliu:111354612"/>
<dbReference type="KEGG" id="sliu:111357168"/>
<name>A0A9J7EGC6_SPOLT</name>